<comment type="caution">
    <text evidence="3">The sequence shown here is derived from an EMBL/GenBank/DDBJ whole genome shotgun (WGS) entry which is preliminary data.</text>
</comment>
<accession>A0ABS8VXV7</accession>
<gene>
    <name evidence="3" type="ORF">LWC05_08545</name>
</gene>
<feature type="compositionally biased region" description="Basic and acidic residues" evidence="1">
    <location>
        <begin position="83"/>
        <end position="100"/>
    </location>
</feature>
<organism evidence="3 4">
    <name type="scientific">Acetobacter sicerae</name>
    <dbReference type="NCBI Taxonomy" id="85325"/>
    <lineage>
        <taxon>Bacteria</taxon>
        <taxon>Pseudomonadati</taxon>
        <taxon>Pseudomonadota</taxon>
        <taxon>Alphaproteobacteria</taxon>
        <taxon>Acetobacterales</taxon>
        <taxon>Acetobacteraceae</taxon>
        <taxon>Acetobacter</taxon>
    </lineage>
</organism>
<feature type="signal peptide" evidence="2">
    <location>
        <begin position="1"/>
        <end position="22"/>
    </location>
</feature>
<keyword evidence="2" id="KW-0732">Signal</keyword>
<feature type="compositionally biased region" description="Polar residues" evidence="1">
    <location>
        <begin position="102"/>
        <end position="112"/>
    </location>
</feature>
<feature type="region of interest" description="Disordered" evidence="1">
    <location>
        <begin position="22"/>
        <end position="112"/>
    </location>
</feature>
<sequence>MKVAYALTLGVALSVYSQASFAQATGRSDVAPTAESAAQQVGKSPASAKTKHGKRIEPSQKLWNNPRTVAEQPGSVPPANKTTNDHSRPLNSGEHEKDGAQKPQSSDSNEQQ</sequence>
<proteinExistence type="predicted"/>
<evidence type="ECO:0000313" key="3">
    <source>
        <dbReference type="EMBL" id="MCE0743930.1"/>
    </source>
</evidence>
<dbReference type="Proteomes" id="UP001521074">
    <property type="component" value="Unassembled WGS sequence"/>
</dbReference>
<evidence type="ECO:0000256" key="2">
    <source>
        <dbReference type="SAM" id="SignalP"/>
    </source>
</evidence>
<evidence type="ECO:0000313" key="4">
    <source>
        <dbReference type="Proteomes" id="UP001521074"/>
    </source>
</evidence>
<protein>
    <submittedName>
        <fullName evidence="3">Uncharacterized protein</fullName>
    </submittedName>
</protein>
<dbReference type="RefSeq" id="WP_232877534.1">
    <property type="nucleotide sequence ID" value="NZ_JAJSOJ010000025.1"/>
</dbReference>
<keyword evidence="4" id="KW-1185">Reference proteome</keyword>
<dbReference type="EMBL" id="JAJSOJ010000025">
    <property type="protein sequence ID" value="MCE0743930.1"/>
    <property type="molecule type" value="Genomic_DNA"/>
</dbReference>
<reference evidence="3 4" key="1">
    <citation type="submission" date="2021-12" db="EMBL/GenBank/DDBJ databases">
        <title>Genome sequence of Acetobacter sicerae DmPark20a_162.</title>
        <authorList>
            <person name="Chaston J.M."/>
        </authorList>
    </citation>
    <scope>NUCLEOTIDE SEQUENCE [LARGE SCALE GENOMIC DNA]</scope>
    <source>
        <strain evidence="3 4">DmPark20a_162</strain>
    </source>
</reference>
<evidence type="ECO:0000256" key="1">
    <source>
        <dbReference type="SAM" id="MobiDB-lite"/>
    </source>
</evidence>
<name>A0ABS8VXV7_9PROT</name>
<feature type="chain" id="PRO_5045680277" evidence="2">
    <location>
        <begin position="23"/>
        <end position="112"/>
    </location>
</feature>